<dbReference type="EMBL" id="QFFG01000002">
    <property type="protein sequence ID" value="PWG05856.1"/>
    <property type="molecule type" value="Genomic_DNA"/>
</dbReference>
<gene>
    <name evidence="15" type="ORF">DIS07_05285</name>
</gene>
<keyword evidence="4 10" id="KW-0812">Transmembrane</keyword>
<dbReference type="PANTHER" id="PTHR30069:SF29">
    <property type="entry name" value="HEMOGLOBIN AND HEMOGLOBIN-HAPTOGLOBIN-BINDING PROTEIN 1-RELATED"/>
    <property type="match status" value="1"/>
</dbReference>
<dbReference type="InterPro" id="IPR012910">
    <property type="entry name" value="Plug_dom"/>
</dbReference>
<dbReference type="PANTHER" id="PTHR30069">
    <property type="entry name" value="TONB-DEPENDENT OUTER MEMBRANE RECEPTOR"/>
    <property type="match status" value="1"/>
</dbReference>
<evidence type="ECO:0000256" key="9">
    <source>
        <dbReference type="ARBA" id="ARBA00023237"/>
    </source>
</evidence>
<dbReference type="Pfam" id="PF00593">
    <property type="entry name" value="TonB_dep_Rec_b-barrel"/>
    <property type="match status" value="1"/>
</dbReference>
<feature type="domain" description="TonB-dependent receptor plug" evidence="14">
    <location>
        <begin position="117"/>
        <end position="226"/>
    </location>
</feature>
<keyword evidence="5 12" id="KW-0732">Signal</keyword>
<dbReference type="OrthoDB" id="1109208at2"/>
<evidence type="ECO:0000256" key="8">
    <source>
        <dbReference type="ARBA" id="ARBA00023170"/>
    </source>
</evidence>
<proteinExistence type="inferred from homology"/>
<evidence type="ECO:0000256" key="10">
    <source>
        <dbReference type="PROSITE-ProRule" id="PRU01360"/>
    </source>
</evidence>
<dbReference type="InterPro" id="IPR000531">
    <property type="entry name" value="Beta-barrel_TonB"/>
</dbReference>
<dbReference type="Gene3D" id="2.60.40.1120">
    <property type="entry name" value="Carboxypeptidase-like, regulatory domain"/>
    <property type="match status" value="1"/>
</dbReference>
<name>A0A2U2JBY6_9FLAO</name>
<keyword evidence="7 10" id="KW-0472">Membrane</keyword>
<protein>
    <recommendedName>
        <fullName evidence="17">TonB-dependent receptor plug domain-containing protein</fullName>
    </recommendedName>
</protein>
<dbReference type="Pfam" id="PF07715">
    <property type="entry name" value="Plug"/>
    <property type="match status" value="1"/>
</dbReference>
<evidence type="ECO:0008006" key="17">
    <source>
        <dbReference type="Google" id="ProtNLM"/>
    </source>
</evidence>
<dbReference type="GO" id="GO:0009279">
    <property type="term" value="C:cell outer membrane"/>
    <property type="evidence" value="ECO:0007669"/>
    <property type="project" value="UniProtKB-SubCell"/>
</dbReference>
<dbReference type="SUPFAM" id="SSF49464">
    <property type="entry name" value="Carboxypeptidase regulatory domain-like"/>
    <property type="match status" value="1"/>
</dbReference>
<evidence type="ECO:0000256" key="2">
    <source>
        <dbReference type="ARBA" id="ARBA00022448"/>
    </source>
</evidence>
<dbReference type="RefSeq" id="WP_109404188.1">
    <property type="nucleotide sequence ID" value="NZ_QFFG01000002.1"/>
</dbReference>
<evidence type="ECO:0000256" key="11">
    <source>
        <dbReference type="RuleBase" id="RU003357"/>
    </source>
</evidence>
<comment type="caution">
    <text evidence="15">The sequence shown here is derived from an EMBL/GenBank/DDBJ whole genome shotgun (WGS) entry which is preliminary data.</text>
</comment>
<reference evidence="15 16" key="1">
    <citation type="submission" date="2018-05" db="EMBL/GenBank/DDBJ databases">
        <title>Polaribacter aquimarinus sp. nov., isolated from sediment in a sediment of sea.</title>
        <authorList>
            <person name="Lu D."/>
        </authorList>
    </citation>
    <scope>NUCLEOTIDE SEQUENCE [LARGE SCALE GENOMIC DNA]</scope>
    <source>
        <strain evidence="15 16">ZY113</strain>
    </source>
</reference>
<feature type="signal peptide" evidence="12">
    <location>
        <begin position="1"/>
        <end position="20"/>
    </location>
</feature>
<evidence type="ECO:0000313" key="15">
    <source>
        <dbReference type="EMBL" id="PWG05856.1"/>
    </source>
</evidence>
<evidence type="ECO:0000256" key="12">
    <source>
        <dbReference type="SAM" id="SignalP"/>
    </source>
</evidence>
<dbReference type="Gene3D" id="2.170.130.10">
    <property type="entry name" value="TonB-dependent receptor, plug domain"/>
    <property type="match status" value="1"/>
</dbReference>
<keyword evidence="16" id="KW-1185">Reference proteome</keyword>
<dbReference type="Pfam" id="PF13715">
    <property type="entry name" value="CarbopepD_reg_2"/>
    <property type="match status" value="1"/>
</dbReference>
<comment type="similarity">
    <text evidence="10 11">Belongs to the TonB-dependent receptor family.</text>
</comment>
<keyword evidence="9 10" id="KW-0998">Cell outer membrane</keyword>
<comment type="subcellular location">
    <subcellularLocation>
        <location evidence="1 10">Cell outer membrane</location>
        <topology evidence="1 10">Multi-pass membrane protein</topology>
    </subcellularLocation>
</comment>
<keyword evidence="2 10" id="KW-0813">Transport</keyword>
<keyword evidence="6 11" id="KW-0798">TonB box</keyword>
<feature type="domain" description="TonB-dependent receptor-like beta-barrel" evidence="13">
    <location>
        <begin position="413"/>
        <end position="942"/>
    </location>
</feature>
<dbReference type="InterPro" id="IPR039426">
    <property type="entry name" value="TonB-dep_rcpt-like"/>
</dbReference>
<evidence type="ECO:0000259" key="14">
    <source>
        <dbReference type="Pfam" id="PF07715"/>
    </source>
</evidence>
<dbReference type="PROSITE" id="PS52016">
    <property type="entry name" value="TONB_DEPENDENT_REC_3"/>
    <property type="match status" value="1"/>
</dbReference>
<accession>A0A2U2JBY6</accession>
<evidence type="ECO:0000256" key="6">
    <source>
        <dbReference type="ARBA" id="ARBA00023077"/>
    </source>
</evidence>
<dbReference type="InterPro" id="IPR037066">
    <property type="entry name" value="Plug_dom_sf"/>
</dbReference>
<organism evidence="15 16">
    <name type="scientific">Polaribacter aquimarinus</name>
    <dbReference type="NCBI Taxonomy" id="2100726"/>
    <lineage>
        <taxon>Bacteria</taxon>
        <taxon>Pseudomonadati</taxon>
        <taxon>Bacteroidota</taxon>
        <taxon>Flavobacteriia</taxon>
        <taxon>Flavobacteriales</taxon>
        <taxon>Flavobacteriaceae</taxon>
    </lineage>
</organism>
<dbReference type="InterPro" id="IPR008969">
    <property type="entry name" value="CarboxyPept-like_regulatory"/>
</dbReference>
<dbReference type="InterPro" id="IPR036942">
    <property type="entry name" value="Beta-barrel_TonB_sf"/>
</dbReference>
<dbReference type="GO" id="GO:0044718">
    <property type="term" value="P:siderophore transmembrane transport"/>
    <property type="evidence" value="ECO:0007669"/>
    <property type="project" value="TreeGrafter"/>
</dbReference>
<dbReference type="Proteomes" id="UP000245670">
    <property type="component" value="Unassembled WGS sequence"/>
</dbReference>
<evidence type="ECO:0000256" key="4">
    <source>
        <dbReference type="ARBA" id="ARBA00022692"/>
    </source>
</evidence>
<dbReference type="Gene3D" id="2.40.170.20">
    <property type="entry name" value="TonB-dependent receptor, beta-barrel domain"/>
    <property type="match status" value="1"/>
</dbReference>
<sequence>MIKKILLLAFIAFSSLTMVAQTTVTGTVTDAKTGETIPGANIKVSRKAVGTNTDFNGNFVLKVSNNPPFTLEISVLGYKMEKVEITKNNQKLSVRLKENETSLDEIVVSASRTPERIMESPVTVERMDTRAIKNTSAPTFYDGLENLKGVDVNTNSLTFKSVNTRGFATFANTRFMQLVDGMDNSSPALNFALGNLLGMSELDVKTVELLPGASSALYGANAFNGIMFMTSKSPFEDQGISTSLKGGITSQDAAGNNEYYDFNVRMAYAFSDKFAAKVTLSYLDGTEWHATDYRNTRSRQFIAGDRNSDRNYDGLNVYGDEVSTNLRGVAETLESLGILPSGASSLVPSESVSRTGYDERDLMSYEAKSVKFGGSLNYRPFGDDRLEVIWNTKYGVGNTIYQGTNRYNIQDFFMEQHKLEFRGKNFFVRGYLTSEDAGNSYDSRFAAININRQWKDDNTWFGEYVGAYVQSTLGGATSDQAHAIARQTAETGRLIPGTPGFKAAFDKVTADPDLVTGSKFQDNTKLYHVDANYNLKDHIDWAEFQVGGSYRLYSLNSNGSIFTDNDGPIDYDEFGVYTQMQKKFLEDDRLKLTASIRYDKAQNFDGNFSPRVSFAYAAGDNKNQNFRASFQTGFRNPTTQDQYIGLNAGRGFLVGSAPDNLDRYKTQPLTVSGSGQQFTGSPTVSISGRMAYENAFSEASLRAFGGAVATGVAQGMTSQQAAFANAGLLKSANVQLVKPERVTAYEVGYRGLVPAGDSRITVDLSVYYNIYEDFIANKNVVVPFYGTVNNFSGNPNTLPTDVNSQILLGAISSEDYTAFQTYTNSAADVSSYGASIGLNTRILDGYNLGVNYTFSKFDFDQASDPDFQAGFNTPEHKVKVQFGNPNVFENFGFNINARWQDEYRWEATFHEATITARTIIDAQINYTVPSLKSVFKLGGSNLTGNEYLSAPGVGAIGSQYYLSWTINN</sequence>
<keyword evidence="8" id="KW-0675">Receptor</keyword>
<feature type="chain" id="PRO_5015551555" description="TonB-dependent receptor plug domain-containing protein" evidence="12">
    <location>
        <begin position="21"/>
        <end position="968"/>
    </location>
</feature>
<dbReference type="GO" id="GO:0015344">
    <property type="term" value="F:siderophore uptake transmembrane transporter activity"/>
    <property type="evidence" value="ECO:0007669"/>
    <property type="project" value="TreeGrafter"/>
</dbReference>
<evidence type="ECO:0000256" key="3">
    <source>
        <dbReference type="ARBA" id="ARBA00022452"/>
    </source>
</evidence>
<evidence type="ECO:0000256" key="5">
    <source>
        <dbReference type="ARBA" id="ARBA00022729"/>
    </source>
</evidence>
<dbReference type="SUPFAM" id="SSF56935">
    <property type="entry name" value="Porins"/>
    <property type="match status" value="1"/>
</dbReference>
<dbReference type="AlphaFoldDB" id="A0A2U2JBY6"/>
<evidence type="ECO:0000256" key="7">
    <source>
        <dbReference type="ARBA" id="ARBA00023136"/>
    </source>
</evidence>
<evidence type="ECO:0000259" key="13">
    <source>
        <dbReference type="Pfam" id="PF00593"/>
    </source>
</evidence>
<keyword evidence="3 10" id="KW-1134">Transmembrane beta strand</keyword>
<evidence type="ECO:0000256" key="1">
    <source>
        <dbReference type="ARBA" id="ARBA00004571"/>
    </source>
</evidence>
<evidence type="ECO:0000313" key="16">
    <source>
        <dbReference type="Proteomes" id="UP000245670"/>
    </source>
</evidence>